<dbReference type="GO" id="GO:0005524">
    <property type="term" value="F:ATP binding"/>
    <property type="evidence" value="ECO:0007669"/>
    <property type="project" value="UniProtKB-KW"/>
</dbReference>
<dbReference type="PANTHER" id="PTHR11361:SF34">
    <property type="entry name" value="DNA MISMATCH REPAIR PROTEIN MSH1, MITOCHONDRIAL"/>
    <property type="match status" value="1"/>
</dbReference>
<dbReference type="InterPro" id="IPR007696">
    <property type="entry name" value="DNA_mismatch_repair_MutS_core"/>
</dbReference>
<dbReference type="InterPro" id="IPR045076">
    <property type="entry name" value="MutS"/>
</dbReference>
<organism evidence="8">
    <name type="scientific">viral metagenome</name>
    <dbReference type="NCBI Taxonomy" id="1070528"/>
    <lineage>
        <taxon>unclassified sequences</taxon>
        <taxon>metagenomes</taxon>
        <taxon>organismal metagenomes</taxon>
    </lineage>
</organism>
<evidence type="ECO:0000256" key="3">
    <source>
        <dbReference type="ARBA" id="ARBA00022763"/>
    </source>
</evidence>
<dbReference type="SUPFAM" id="SSF52540">
    <property type="entry name" value="P-loop containing nucleoside triphosphate hydrolases"/>
    <property type="match status" value="1"/>
</dbReference>
<dbReference type="GO" id="GO:0140664">
    <property type="term" value="F:ATP-dependent DNA damage sensor activity"/>
    <property type="evidence" value="ECO:0007669"/>
    <property type="project" value="InterPro"/>
</dbReference>
<dbReference type="Gene3D" id="3.40.1170.10">
    <property type="entry name" value="DNA repair protein MutS, domain I"/>
    <property type="match status" value="1"/>
</dbReference>
<dbReference type="InterPro" id="IPR017261">
    <property type="entry name" value="DNA_mismatch_repair_MutS/MSH"/>
</dbReference>
<dbReference type="SMART" id="SM00533">
    <property type="entry name" value="MUTSd"/>
    <property type="match status" value="1"/>
</dbReference>
<protein>
    <recommendedName>
        <fullName evidence="7">DNA mismatch repair proteins mutS family domain-containing protein</fullName>
    </recommendedName>
</protein>
<evidence type="ECO:0000313" key="8">
    <source>
        <dbReference type="EMBL" id="QHT17598.1"/>
    </source>
</evidence>
<dbReference type="CDD" id="cd00085">
    <property type="entry name" value="HNHc"/>
    <property type="match status" value="1"/>
</dbReference>
<evidence type="ECO:0000256" key="6">
    <source>
        <dbReference type="ARBA" id="ARBA00023204"/>
    </source>
</evidence>
<name>A0A6C0DKY7_9ZZZZ</name>
<dbReference type="Pfam" id="PF05192">
    <property type="entry name" value="MutS_III"/>
    <property type="match status" value="1"/>
</dbReference>
<evidence type="ECO:0000256" key="5">
    <source>
        <dbReference type="ARBA" id="ARBA00023125"/>
    </source>
</evidence>
<dbReference type="InterPro" id="IPR027417">
    <property type="entry name" value="P-loop_NTPase"/>
</dbReference>
<dbReference type="InterPro" id="IPR003615">
    <property type="entry name" value="HNH_nuc"/>
</dbReference>
<feature type="domain" description="DNA mismatch repair proteins mutS family" evidence="7">
    <location>
        <begin position="713"/>
        <end position="729"/>
    </location>
</feature>
<dbReference type="Gene3D" id="3.40.50.300">
    <property type="entry name" value="P-loop containing nucleotide triphosphate hydrolases"/>
    <property type="match status" value="1"/>
</dbReference>
<keyword evidence="3" id="KW-0227">DNA damage</keyword>
<dbReference type="PANTHER" id="PTHR11361">
    <property type="entry name" value="DNA MISMATCH REPAIR PROTEIN MUTS FAMILY MEMBER"/>
    <property type="match status" value="1"/>
</dbReference>
<dbReference type="GO" id="GO:0005634">
    <property type="term" value="C:nucleus"/>
    <property type="evidence" value="ECO:0007669"/>
    <property type="project" value="TreeGrafter"/>
</dbReference>
<dbReference type="AlphaFoldDB" id="A0A6C0DKY7"/>
<dbReference type="SMART" id="SM00534">
    <property type="entry name" value="MUTSac"/>
    <property type="match status" value="1"/>
</dbReference>
<keyword evidence="4" id="KW-0067">ATP-binding</keyword>
<dbReference type="SUPFAM" id="SSF55271">
    <property type="entry name" value="DNA repair protein MutS, domain I"/>
    <property type="match status" value="1"/>
</dbReference>
<keyword evidence="2" id="KW-0547">Nucleotide-binding</keyword>
<keyword evidence="6" id="KW-0234">DNA repair</keyword>
<dbReference type="InterPro" id="IPR007695">
    <property type="entry name" value="DNA_mismatch_repair_MutS-lik_N"/>
</dbReference>
<dbReference type="InterPro" id="IPR036187">
    <property type="entry name" value="DNA_mismatch_repair_MutS_sf"/>
</dbReference>
<dbReference type="EMBL" id="MN739643">
    <property type="protein sequence ID" value="QHT17598.1"/>
    <property type="molecule type" value="Genomic_DNA"/>
</dbReference>
<dbReference type="GO" id="GO:0006298">
    <property type="term" value="P:mismatch repair"/>
    <property type="evidence" value="ECO:0007669"/>
    <property type="project" value="InterPro"/>
</dbReference>
<evidence type="ECO:0000256" key="1">
    <source>
        <dbReference type="ARBA" id="ARBA00006271"/>
    </source>
</evidence>
<dbReference type="InterPro" id="IPR000432">
    <property type="entry name" value="DNA_mismatch_repair_MutS_C"/>
</dbReference>
<dbReference type="InterPro" id="IPR016151">
    <property type="entry name" value="DNA_mismatch_repair_MutS_N"/>
</dbReference>
<sequence length="982" mass="113971">MIIDDYLNYLDEYRNKYGENTIILMQVGSFFELYAIDVNSKYLYTIADICNIIVSRKNKTIIEVSRNNPIMCGFPLWSLNKYIQLILQNNYTIVLIEQVTEPPEPQRKITEIISPSTNININKKTSNYIMVLYFEEVGNLLIVGISGVDLTTGRSFIYENGSSKSDPQYTLDECYRLITTYNPCEILLLSDVISDENKKLILNIININSVLIHKKWDKYELNNYIKKVDYQNKILEKSFINNTMLSIIEYLNLEKYSLGRLSFCSLLQFAYEHNADIIKELKIPELLDNSKILAIEYNSALQLNIISNNTNEKPLLDILNRCKTAFGSRIFKERFLNPINNKQELINRYNNIEKNISKYKEINKYLTNIIDLERIKRKIILKKIQPCEWSSFSSSLENAIEVFKLTEPELINDVNIIIKNYEILNIDECSKYNIKDIKTNIFNKGIYTDLDLLDENYNKAYNSIIEIANKISNINDSAAKIDYNDSEGFYITITKKRFENALSKNKSYMETFKKKLINTNYKLYSAEIDNYSSIIRKTQYDIQSIVSGYYNDFLKSFLLNTDKYLDNIIKYLIDIDISCCNANNAVEYCYYKPTIDLTSSSSYINAENLRHPIIERLITDVEYIGNDVDLSENGILLYGINSSGKSSFMKAIGLSIIMAQSGMYVPAVNYRYNPYNHIMTRIYGNDNIYKGMSSFIVEMTELRNIIQRADKNSLIIGDEICSGTEAISGVCIISSAINELIEKKASFIFTSHLHELTNISLIKDRDELRIYHMHIEIIDNKIIYERKLKKGQGSNIYGIEVCKSLDMPLKFMTNAEKIRKEIMGINEKLLETKASNYNSLLFMDVCQICKKNKSDETHHINYQTLSDDNGFFENFHKNAKHNLVNICKECHNKEHSGIIDIDGYKQTNTGVVLNVIYNTTEEEKLKTYIKRGKNDWFSRKAKNHKFKIASIAEIIIIINKYTNSKIKEIPENLYNYLYDPSL</sequence>
<accession>A0A6C0DKY7</accession>
<dbReference type="Gene3D" id="1.10.1420.10">
    <property type="match status" value="2"/>
</dbReference>
<evidence type="ECO:0000256" key="2">
    <source>
        <dbReference type="ARBA" id="ARBA00022741"/>
    </source>
</evidence>
<dbReference type="PROSITE" id="PS00486">
    <property type="entry name" value="DNA_MISMATCH_REPAIR_2"/>
    <property type="match status" value="1"/>
</dbReference>
<reference evidence="8" key="1">
    <citation type="journal article" date="2020" name="Nature">
        <title>Giant virus diversity and host interactions through global metagenomics.</title>
        <authorList>
            <person name="Schulz F."/>
            <person name="Roux S."/>
            <person name="Paez-Espino D."/>
            <person name="Jungbluth S."/>
            <person name="Walsh D.A."/>
            <person name="Denef V.J."/>
            <person name="McMahon K.D."/>
            <person name="Konstantinidis K.T."/>
            <person name="Eloe-Fadrosh E.A."/>
            <person name="Kyrpides N.C."/>
            <person name="Woyke T."/>
        </authorList>
    </citation>
    <scope>NUCLEOTIDE SEQUENCE</scope>
    <source>
        <strain evidence="8">GVMAG-M-3300023174-30</strain>
    </source>
</reference>
<comment type="similarity">
    <text evidence="1">Belongs to the DNA mismatch repair MutS family.</text>
</comment>
<dbReference type="Pfam" id="PF01624">
    <property type="entry name" value="MutS_I"/>
    <property type="match status" value="1"/>
</dbReference>
<dbReference type="GO" id="GO:0030983">
    <property type="term" value="F:mismatched DNA binding"/>
    <property type="evidence" value="ECO:0007669"/>
    <property type="project" value="InterPro"/>
</dbReference>
<dbReference type="PIRSF" id="PIRSF037677">
    <property type="entry name" value="DNA_mis_repair_Msh6"/>
    <property type="match status" value="1"/>
</dbReference>
<dbReference type="InterPro" id="IPR036678">
    <property type="entry name" value="MutS_con_dom_sf"/>
</dbReference>
<evidence type="ECO:0000259" key="7">
    <source>
        <dbReference type="PROSITE" id="PS00486"/>
    </source>
</evidence>
<dbReference type="SUPFAM" id="SSF48334">
    <property type="entry name" value="DNA repair protein MutS, domain III"/>
    <property type="match status" value="1"/>
</dbReference>
<dbReference type="Pfam" id="PF00488">
    <property type="entry name" value="MutS_V"/>
    <property type="match status" value="1"/>
</dbReference>
<keyword evidence="5" id="KW-0238">DNA-binding</keyword>
<dbReference type="SUPFAM" id="SSF53150">
    <property type="entry name" value="DNA repair protein MutS, domain II"/>
    <property type="match status" value="1"/>
</dbReference>
<evidence type="ECO:0000256" key="4">
    <source>
        <dbReference type="ARBA" id="ARBA00022840"/>
    </source>
</evidence>
<proteinExistence type="inferred from homology"/>